<evidence type="ECO:0000313" key="5">
    <source>
        <dbReference type="Proteomes" id="UP000430079"/>
    </source>
</evidence>
<sequence>MAERRSGHRLAALDGLRLLAALMVVLYHYVALARPWGQATDTIFPTAHQVAQYGWLGVEVFFLISGFVICRSVWGRTVGEFAVSRLARLFPAYWAGILLTVVVVKAWPEVASLRGWDTVITNLTMLQGGNDTPDVDPVYWTLFVELKFYLIMVVVMLFGVTYRNCLILCGVWTAAAALAPVLKTPLITAFAMPQYAPFFIAGIAFSLMCRHRPNAVLWAMVILQLLLSQRYIDDRLAVNLGAAAADALPTWPARLIIVAAFAVIGAIALGACDRIQGKWLTTAGVLTYPLYLVHLNIGMTLIHHFRGRLPAPALVASVTALMMALAWLIHRLVERPLGRWLRTTMRRGIDDVRRHVPPHRGPGRRSAPHPLTVSDTVQNERTTPPARTFESAGRPSGS</sequence>
<accession>A0A640T3I5</accession>
<evidence type="ECO:0000259" key="3">
    <source>
        <dbReference type="Pfam" id="PF01757"/>
    </source>
</evidence>
<dbReference type="AlphaFoldDB" id="A0A640T3I5"/>
<feature type="transmembrane region" description="Helical" evidence="2">
    <location>
        <begin position="86"/>
        <end position="107"/>
    </location>
</feature>
<evidence type="ECO:0000256" key="1">
    <source>
        <dbReference type="SAM" id="MobiDB-lite"/>
    </source>
</evidence>
<keyword evidence="2" id="KW-0812">Transmembrane</keyword>
<feature type="transmembrane region" description="Helical" evidence="2">
    <location>
        <begin position="50"/>
        <end position="74"/>
    </location>
</feature>
<dbReference type="GO" id="GO:0016020">
    <property type="term" value="C:membrane"/>
    <property type="evidence" value="ECO:0007669"/>
    <property type="project" value="TreeGrafter"/>
</dbReference>
<feature type="domain" description="Acyltransferase 3" evidence="3">
    <location>
        <begin position="11"/>
        <end position="330"/>
    </location>
</feature>
<dbReference type="InterPro" id="IPR050879">
    <property type="entry name" value="Acyltransferase_3"/>
</dbReference>
<feature type="transmembrane region" description="Helical" evidence="2">
    <location>
        <begin position="12"/>
        <end position="30"/>
    </location>
</feature>
<feature type="transmembrane region" description="Helical" evidence="2">
    <location>
        <begin position="215"/>
        <end position="232"/>
    </location>
</feature>
<feature type="compositionally biased region" description="Basic residues" evidence="1">
    <location>
        <begin position="355"/>
        <end position="367"/>
    </location>
</feature>
<gene>
    <name evidence="4" type="ORF">Sgleb_64100</name>
</gene>
<comment type="caution">
    <text evidence="4">The sequence shown here is derived from an EMBL/GenBank/DDBJ whole genome shotgun (WGS) entry which is preliminary data.</text>
</comment>
<keyword evidence="2" id="KW-0472">Membrane</keyword>
<dbReference type="EMBL" id="BLIO01000001">
    <property type="protein sequence ID" value="GFE18363.1"/>
    <property type="molecule type" value="Genomic_DNA"/>
</dbReference>
<reference evidence="4 5" key="1">
    <citation type="submission" date="2019-12" db="EMBL/GenBank/DDBJ databases">
        <title>Whole genome shotgun sequence of Streptomyces hygroscopicus subsp. glebosus NBRC 13786.</title>
        <authorList>
            <person name="Ichikawa N."/>
            <person name="Kimura A."/>
            <person name="Kitahashi Y."/>
            <person name="Komaki H."/>
            <person name="Tamura T."/>
        </authorList>
    </citation>
    <scope>NUCLEOTIDE SEQUENCE [LARGE SCALE GENOMIC DNA]</scope>
    <source>
        <strain evidence="4 5">NBRC 13786</strain>
    </source>
</reference>
<feature type="transmembrane region" description="Helical" evidence="2">
    <location>
        <begin position="138"/>
        <end position="158"/>
    </location>
</feature>
<dbReference type="RefSeq" id="WP_190142574.1">
    <property type="nucleotide sequence ID" value="NZ_BLIO01000001.1"/>
</dbReference>
<feature type="transmembrane region" description="Helical" evidence="2">
    <location>
        <begin position="252"/>
        <end position="272"/>
    </location>
</feature>
<dbReference type="Proteomes" id="UP000430079">
    <property type="component" value="Unassembled WGS sequence"/>
</dbReference>
<dbReference type="PANTHER" id="PTHR23028:SF53">
    <property type="entry name" value="ACYL_TRANSF_3 DOMAIN-CONTAINING PROTEIN"/>
    <property type="match status" value="1"/>
</dbReference>
<dbReference type="GO" id="GO:0009103">
    <property type="term" value="P:lipopolysaccharide biosynthetic process"/>
    <property type="evidence" value="ECO:0007669"/>
    <property type="project" value="TreeGrafter"/>
</dbReference>
<feature type="region of interest" description="Disordered" evidence="1">
    <location>
        <begin position="351"/>
        <end position="398"/>
    </location>
</feature>
<keyword evidence="2" id="KW-1133">Transmembrane helix</keyword>
<feature type="transmembrane region" description="Helical" evidence="2">
    <location>
        <begin position="279"/>
        <end position="297"/>
    </location>
</feature>
<feature type="transmembrane region" description="Helical" evidence="2">
    <location>
        <begin position="309"/>
        <end position="329"/>
    </location>
</feature>
<keyword evidence="4" id="KW-0808">Transferase</keyword>
<organism evidence="4 5">
    <name type="scientific">Streptomyces glebosus</name>
    <dbReference type="NCBI Taxonomy" id="249580"/>
    <lineage>
        <taxon>Bacteria</taxon>
        <taxon>Bacillati</taxon>
        <taxon>Actinomycetota</taxon>
        <taxon>Actinomycetes</taxon>
        <taxon>Kitasatosporales</taxon>
        <taxon>Streptomycetaceae</taxon>
        <taxon>Streptomyces</taxon>
    </lineage>
</organism>
<dbReference type="InterPro" id="IPR002656">
    <property type="entry name" value="Acyl_transf_3_dom"/>
</dbReference>
<keyword evidence="5" id="KW-1185">Reference proteome</keyword>
<feature type="transmembrane region" description="Helical" evidence="2">
    <location>
        <begin position="188"/>
        <end position="208"/>
    </location>
</feature>
<feature type="transmembrane region" description="Helical" evidence="2">
    <location>
        <begin position="165"/>
        <end position="182"/>
    </location>
</feature>
<protein>
    <submittedName>
        <fullName evidence="4">Acyltransferase</fullName>
    </submittedName>
</protein>
<proteinExistence type="predicted"/>
<feature type="compositionally biased region" description="Polar residues" evidence="1">
    <location>
        <begin position="373"/>
        <end position="382"/>
    </location>
</feature>
<dbReference type="Pfam" id="PF01757">
    <property type="entry name" value="Acyl_transf_3"/>
    <property type="match status" value="1"/>
</dbReference>
<dbReference type="GO" id="GO:0016747">
    <property type="term" value="F:acyltransferase activity, transferring groups other than amino-acyl groups"/>
    <property type="evidence" value="ECO:0007669"/>
    <property type="project" value="InterPro"/>
</dbReference>
<keyword evidence="4" id="KW-0012">Acyltransferase</keyword>
<evidence type="ECO:0000256" key="2">
    <source>
        <dbReference type="SAM" id="Phobius"/>
    </source>
</evidence>
<dbReference type="PANTHER" id="PTHR23028">
    <property type="entry name" value="ACETYLTRANSFERASE"/>
    <property type="match status" value="1"/>
</dbReference>
<evidence type="ECO:0000313" key="4">
    <source>
        <dbReference type="EMBL" id="GFE18363.1"/>
    </source>
</evidence>
<name>A0A640T3I5_9ACTN</name>